<reference evidence="1" key="1">
    <citation type="submission" date="2021-01" db="EMBL/GenBank/DDBJ databases">
        <authorList>
            <consortium name="Genoscope - CEA"/>
            <person name="William W."/>
        </authorList>
    </citation>
    <scope>NUCLEOTIDE SEQUENCE</scope>
</reference>
<keyword evidence="2" id="KW-1185">Reference proteome</keyword>
<name>A0A8S1YJC1_PAROT</name>
<comment type="caution">
    <text evidence="1">The sequence shown here is derived from an EMBL/GenBank/DDBJ whole genome shotgun (WGS) entry which is preliminary data.</text>
</comment>
<dbReference type="OrthoDB" id="10583010at2759"/>
<evidence type="ECO:0000313" key="2">
    <source>
        <dbReference type="Proteomes" id="UP000683925"/>
    </source>
</evidence>
<organism evidence="1 2">
    <name type="scientific">Paramecium octaurelia</name>
    <dbReference type="NCBI Taxonomy" id="43137"/>
    <lineage>
        <taxon>Eukaryota</taxon>
        <taxon>Sar</taxon>
        <taxon>Alveolata</taxon>
        <taxon>Ciliophora</taxon>
        <taxon>Intramacronucleata</taxon>
        <taxon>Oligohymenophorea</taxon>
        <taxon>Peniculida</taxon>
        <taxon>Parameciidae</taxon>
        <taxon>Paramecium</taxon>
    </lineage>
</organism>
<dbReference type="Proteomes" id="UP000683925">
    <property type="component" value="Unassembled WGS sequence"/>
</dbReference>
<gene>
    <name evidence="1" type="ORF">POCTA_138.1.T1660016</name>
</gene>
<protein>
    <submittedName>
        <fullName evidence="1">Uncharacterized protein</fullName>
    </submittedName>
</protein>
<evidence type="ECO:0000313" key="1">
    <source>
        <dbReference type="EMBL" id="CAD8213949.1"/>
    </source>
</evidence>
<accession>A0A8S1YJC1</accession>
<sequence length="254" mass="30948">MDKVDKYYLLGVHNCSWYISCIKDLCINYMMDNIIILRHRYFQAKLNLYQYQRMQKQFNPKLNFVLMIVQNSKFQLQKELHHKIQSSLYRYQGICMGISMKRILRKIKLFQKTIYPILIIELIIKIIQGGWICFIQSNVACSRRFQLEGNKKYPEQAYAFDPVFQKLFQACHQEFETSINPTRIKIIEKGINQIYDQIKLRIYQFAFELFNIISQYFFDSKFSKKNFGFKEFFLFLEFDCQNFSWQHNQKFIYI</sequence>
<dbReference type="EMBL" id="CAJJDP010000169">
    <property type="protein sequence ID" value="CAD8213949.1"/>
    <property type="molecule type" value="Genomic_DNA"/>
</dbReference>
<dbReference type="AlphaFoldDB" id="A0A8S1YJC1"/>
<proteinExistence type="predicted"/>